<protein>
    <submittedName>
        <fullName evidence="1">Uncharacterized protein</fullName>
    </submittedName>
</protein>
<reference evidence="1" key="1">
    <citation type="submission" date="2023-01" db="EMBL/GenBank/DDBJ databases">
        <authorList>
            <person name="Van Ghelder C."/>
            <person name="Rancurel C."/>
        </authorList>
    </citation>
    <scope>NUCLEOTIDE SEQUENCE</scope>
    <source>
        <strain evidence="1">CNCM I-4278</strain>
    </source>
</reference>
<accession>A0A9W4UVF5</accession>
<organism evidence="1 2">
    <name type="scientific">Periconia digitata</name>
    <dbReference type="NCBI Taxonomy" id="1303443"/>
    <lineage>
        <taxon>Eukaryota</taxon>
        <taxon>Fungi</taxon>
        <taxon>Dikarya</taxon>
        <taxon>Ascomycota</taxon>
        <taxon>Pezizomycotina</taxon>
        <taxon>Dothideomycetes</taxon>
        <taxon>Pleosporomycetidae</taxon>
        <taxon>Pleosporales</taxon>
        <taxon>Massarineae</taxon>
        <taxon>Periconiaceae</taxon>
        <taxon>Periconia</taxon>
    </lineage>
</organism>
<dbReference type="AlphaFoldDB" id="A0A9W4UVF5"/>
<sequence>MVFIISGHQKQDEHLLTYLFDREPNNGQAVYPSNFHEYIRGTANAHPALDPSRLPFEVNSQATFALMRIELRHYVVACGPAERGGFCELSRTAVCLLYRRIWFRRVTVAQEENRKLWGRVCDENCIYLPNRSAIPSLVVSRCARESHEYFEHRSPRSSRQTQLPFVSPSLKFVEFPILAAEHGCPRLLITLLVILDAVNVTVASQPVAQIPNL</sequence>
<dbReference type="Proteomes" id="UP001152607">
    <property type="component" value="Unassembled WGS sequence"/>
</dbReference>
<evidence type="ECO:0000313" key="2">
    <source>
        <dbReference type="Proteomes" id="UP001152607"/>
    </source>
</evidence>
<name>A0A9W4UVF5_9PLEO</name>
<gene>
    <name evidence="1" type="ORF">PDIGIT_LOCUS14274</name>
</gene>
<evidence type="ECO:0000313" key="1">
    <source>
        <dbReference type="EMBL" id="CAI6341083.1"/>
    </source>
</evidence>
<dbReference type="EMBL" id="CAOQHR010000011">
    <property type="protein sequence ID" value="CAI6341083.1"/>
    <property type="molecule type" value="Genomic_DNA"/>
</dbReference>
<keyword evidence="2" id="KW-1185">Reference proteome</keyword>
<comment type="caution">
    <text evidence="1">The sequence shown here is derived from an EMBL/GenBank/DDBJ whole genome shotgun (WGS) entry which is preliminary data.</text>
</comment>
<proteinExistence type="predicted"/>